<dbReference type="AlphaFoldDB" id="A0A286EH75"/>
<dbReference type="InterPro" id="IPR000644">
    <property type="entry name" value="CBS_dom"/>
</dbReference>
<evidence type="ECO:0000313" key="12">
    <source>
        <dbReference type="Proteomes" id="UP000219669"/>
    </source>
</evidence>
<evidence type="ECO:0000256" key="1">
    <source>
        <dbReference type="ARBA" id="ARBA00006337"/>
    </source>
</evidence>
<comment type="similarity">
    <text evidence="1">Belongs to the UPF0053 family.</text>
</comment>
<evidence type="ECO:0000256" key="8">
    <source>
        <dbReference type="ARBA" id="ARBA00040729"/>
    </source>
</evidence>
<comment type="function">
    <text evidence="7">Plays a role in the transport of magnesium and cobalt ions.</text>
</comment>
<dbReference type="OrthoDB" id="9798188at2"/>
<evidence type="ECO:0000313" key="11">
    <source>
        <dbReference type="EMBL" id="SOD70263.1"/>
    </source>
</evidence>
<organism evidence="11 12">
    <name type="scientific">Alysiella filiformis DSM 16848</name>
    <dbReference type="NCBI Taxonomy" id="1120981"/>
    <lineage>
        <taxon>Bacteria</taxon>
        <taxon>Pseudomonadati</taxon>
        <taxon>Pseudomonadota</taxon>
        <taxon>Betaproteobacteria</taxon>
        <taxon>Neisseriales</taxon>
        <taxon>Neisseriaceae</taxon>
        <taxon>Alysiella</taxon>
    </lineage>
</organism>
<name>A0A286EH75_9NEIS</name>
<dbReference type="InterPro" id="IPR016169">
    <property type="entry name" value="FAD-bd_PCMH_sub2"/>
</dbReference>
<reference evidence="11 12" key="1">
    <citation type="submission" date="2017-09" db="EMBL/GenBank/DDBJ databases">
        <authorList>
            <person name="Ehlers B."/>
            <person name="Leendertz F.H."/>
        </authorList>
    </citation>
    <scope>NUCLEOTIDE SEQUENCE [LARGE SCALE GENOMIC DNA]</scope>
    <source>
        <strain evidence="11 12">DSM 16848</strain>
    </source>
</reference>
<dbReference type="RefSeq" id="WP_097115018.1">
    <property type="nucleotide sequence ID" value="NZ_CP083931.1"/>
</dbReference>
<dbReference type="Gene3D" id="3.10.580.10">
    <property type="entry name" value="CBS-domain"/>
    <property type="match status" value="1"/>
</dbReference>
<protein>
    <recommendedName>
        <fullName evidence="8">Magnesium and cobalt efflux protein CorC</fullName>
    </recommendedName>
</protein>
<dbReference type="InterPro" id="IPR051676">
    <property type="entry name" value="UPF0053_domain"/>
</dbReference>
<keyword evidence="4" id="KW-0460">Magnesium</keyword>
<evidence type="ECO:0000256" key="3">
    <source>
        <dbReference type="ARBA" id="ARBA00022737"/>
    </source>
</evidence>
<keyword evidence="5 9" id="KW-0129">CBS domain</keyword>
<dbReference type="Gene3D" id="3.30.465.10">
    <property type="match status" value="1"/>
</dbReference>
<evidence type="ECO:0000256" key="7">
    <source>
        <dbReference type="ARBA" id="ARBA00037273"/>
    </source>
</evidence>
<dbReference type="Proteomes" id="UP000219669">
    <property type="component" value="Unassembled WGS sequence"/>
</dbReference>
<dbReference type="InterPro" id="IPR005170">
    <property type="entry name" value="Transptr-assoc_dom"/>
</dbReference>
<accession>A0A286EH75</accession>
<evidence type="ECO:0000256" key="6">
    <source>
        <dbReference type="ARBA" id="ARBA00023285"/>
    </source>
</evidence>
<evidence type="ECO:0000256" key="5">
    <source>
        <dbReference type="ARBA" id="ARBA00023122"/>
    </source>
</evidence>
<evidence type="ECO:0000256" key="4">
    <source>
        <dbReference type="ARBA" id="ARBA00022842"/>
    </source>
</evidence>
<dbReference type="InterPro" id="IPR044751">
    <property type="entry name" value="Ion_transp-like_CBS"/>
</dbReference>
<keyword evidence="2" id="KW-0813">Transport</keyword>
<dbReference type="SUPFAM" id="SSF54631">
    <property type="entry name" value="CBS-domain pair"/>
    <property type="match status" value="1"/>
</dbReference>
<gene>
    <name evidence="11" type="ORF">SAMN02746062_02047</name>
</gene>
<dbReference type="PANTHER" id="PTHR43099:SF5">
    <property type="entry name" value="HLYC_CORC FAMILY TRANSPORTER"/>
    <property type="match status" value="1"/>
</dbReference>
<feature type="domain" description="CBS" evidence="10">
    <location>
        <begin position="63"/>
        <end position="122"/>
    </location>
</feature>
<keyword evidence="3" id="KW-0677">Repeat</keyword>
<dbReference type="InterPro" id="IPR046342">
    <property type="entry name" value="CBS_dom_sf"/>
</dbReference>
<sequence length="282" mass="31755">MDTQSNPLSRLFNRLSGSSVPDNINQLNDILRQSHAQNLIDSETLSRLEKILKFNEMHVRDVMISRAQMDVMKSTDSMERVIAYAVDTAHSRFPVIADDKDHVIGILHAKDLLKSMLNPEQFKLENIVRPAVFVPEGKPLNILLKEFQEQHNHMAIVVDEYGGISGLVTFEDLIEEIVGKIEDEFDATDGGEIVAVSAERWHIKAKTEIDAINQHFGTDFSTEEVDTIGGLVIHELGHLPVRGEKVVLGDLQFTVARADNRRLHTLMATRLKESKPKDETSE</sequence>
<dbReference type="EMBL" id="OCNF01000024">
    <property type="protein sequence ID" value="SOD70263.1"/>
    <property type="molecule type" value="Genomic_DNA"/>
</dbReference>
<evidence type="ECO:0000259" key="10">
    <source>
        <dbReference type="PROSITE" id="PS51371"/>
    </source>
</evidence>
<dbReference type="SMART" id="SM01091">
    <property type="entry name" value="CorC_HlyC"/>
    <property type="match status" value="1"/>
</dbReference>
<dbReference type="FunFam" id="3.10.580.10:FF:000002">
    <property type="entry name" value="Magnesium/cobalt efflux protein CorC"/>
    <property type="match status" value="1"/>
</dbReference>
<dbReference type="PROSITE" id="PS51371">
    <property type="entry name" value="CBS"/>
    <property type="match status" value="2"/>
</dbReference>
<dbReference type="Pfam" id="PF03471">
    <property type="entry name" value="CorC_HlyC"/>
    <property type="match status" value="1"/>
</dbReference>
<dbReference type="SUPFAM" id="SSF56176">
    <property type="entry name" value="FAD-binding/transporter-associated domain-like"/>
    <property type="match status" value="1"/>
</dbReference>
<dbReference type="Pfam" id="PF00571">
    <property type="entry name" value="CBS"/>
    <property type="match status" value="2"/>
</dbReference>
<dbReference type="InterPro" id="IPR036318">
    <property type="entry name" value="FAD-bd_PCMH-like_sf"/>
</dbReference>
<dbReference type="Pfam" id="PF21917">
    <property type="entry name" value="NMB0537_N"/>
    <property type="match status" value="1"/>
</dbReference>
<keyword evidence="6" id="KW-0170">Cobalt</keyword>
<proteinExistence type="inferred from homology"/>
<dbReference type="CDD" id="cd04590">
    <property type="entry name" value="CBS_pair_CorC_HlyC_assoc"/>
    <property type="match status" value="1"/>
</dbReference>
<feature type="domain" description="CBS" evidence="10">
    <location>
        <begin position="127"/>
        <end position="184"/>
    </location>
</feature>
<evidence type="ECO:0000256" key="2">
    <source>
        <dbReference type="ARBA" id="ARBA00022448"/>
    </source>
</evidence>
<dbReference type="GO" id="GO:0050660">
    <property type="term" value="F:flavin adenine dinucleotide binding"/>
    <property type="evidence" value="ECO:0007669"/>
    <property type="project" value="InterPro"/>
</dbReference>
<keyword evidence="12" id="KW-1185">Reference proteome</keyword>
<dbReference type="InterPro" id="IPR054115">
    <property type="entry name" value="CorC_N"/>
</dbReference>
<dbReference type="PANTHER" id="PTHR43099">
    <property type="entry name" value="UPF0053 PROTEIN YRKA"/>
    <property type="match status" value="1"/>
</dbReference>
<evidence type="ECO:0000256" key="9">
    <source>
        <dbReference type="PROSITE-ProRule" id="PRU00703"/>
    </source>
</evidence>